<organism evidence="3 4">
    <name type="scientific">Nocardia neocaledoniensis</name>
    <dbReference type="NCBI Taxonomy" id="236511"/>
    <lineage>
        <taxon>Bacteria</taxon>
        <taxon>Bacillati</taxon>
        <taxon>Actinomycetota</taxon>
        <taxon>Actinomycetes</taxon>
        <taxon>Mycobacteriales</taxon>
        <taxon>Nocardiaceae</taxon>
        <taxon>Nocardia</taxon>
    </lineage>
</organism>
<dbReference type="Proteomes" id="UP000246410">
    <property type="component" value="Unassembled WGS sequence"/>
</dbReference>
<dbReference type="GO" id="GO:0005975">
    <property type="term" value="P:carbohydrate metabolic process"/>
    <property type="evidence" value="ECO:0007669"/>
    <property type="project" value="UniProtKB-ARBA"/>
</dbReference>
<dbReference type="EMBL" id="QGTL01000007">
    <property type="protein sequence ID" value="PWV73705.1"/>
    <property type="molecule type" value="Genomic_DNA"/>
</dbReference>
<gene>
    <name evidence="3" type="ORF">DFR69_107336</name>
</gene>
<comment type="caution">
    <text evidence="3">The sequence shown here is derived from an EMBL/GenBank/DDBJ whole genome shotgun (WGS) entry which is preliminary data.</text>
</comment>
<evidence type="ECO:0000256" key="2">
    <source>
        <dbReference type="SAM" id="SignalP"/>
    </source>
</evidence>
<accession>A0A317NEW3</accession>
<name>A0A317NEW3_9NOCA</name>
<feature type="compositionally biased region" description="Low complexity" evidence="1">
    <location>
        <begin position="137"/>
        <end position="146"/>
    </location>
</feature>
<proteinExistence type="predicted"/>
<keyword evidence="4" id="KW-1185">Reference proteome</keyword>
<protein>
    <submittedName>
        <fullName evidence="3">Ig-like domain-containing protein</fullName>
    </submittedName>
</protein>
<feature type="region of interest" description="Disordered" evidence="1">
    <location>
        <begin position="117"/>
        <end position="146"/>
    </location>
</feature>
<dbReference type="AlphaFoldDB" id="A0A317NEW3"/>
<dbReference type="InterPro" id="IPR006311">
    <property type="entry name" value="TAT_signal"/>
</dbReference>
<evidence type="ECO:0000313" key="4">
    <source>
        <dbReference type="Proteomes" id="UP000246410"/>
    </source>
</evidence>
<evidence type="ECO:0000313" key="3">
    <source>
        <dbReference type="EMBL" id="PWV73705.1"/>
    </source>
</evidence>
<reference evidence="3 4" key="1">
    <citation type="submission" date="2018-05" db="EMBL/GenBank/DDBJ databases">
        <title>Genomic Encyclopedia of Type Strains, Phase IV (KMG-IV): sequencing the most valuable type-strain genomes for metagenomic binning, comparative biology and taxonomic classification.</title>
        <authorList>
            <person name="Goeker M."/>
        </authorList>
    </citation>
    <scope>NUCLEOTIDE SEQUENCE [LARGE SCALE GENOMIC DNA]</scope>
    <source>
        <strain evidence="3 4">DSM 44717</strain>
    </source>
</reference>
<feature type="compositionally biased region" description="Gly residues" evidence="1">
    <location>
        <begin position="124"/>
        <end position="136"/>
    </location>
</feature>
<sequence>MSFTLTRRAGAGLTAFGAVAAAAVLVAPQASALVQSIAVSGTTHYVDTAYTVTADVTATSFLFKVTFTDNGTQIGEPVSVSNGKATITWTPKTTGTHEIKAVQELISSKTVTVNVVPKPTNPGPGDGDSGSGGLGGLLDALTGSAG</sequence>
<feature type="signal peptide" evidence="2">
    <location>
        <begin position="1"/>
        <end position="32"/>
    </location>
</feature>
<dbReference type="RefSeq" id="WP_110039250.1">
    <property type="nucleotide sequence ID" value="NZ_JARWQV010000125.1"/>
</dbReference>
<evidence type="ECO:0000256" key="1">
    <source>
        <dbReference type="SAM" id="MobiDB-lite"/>
    </source>
</evidence>
<keyword evidence="2" id="KW-0732">Signal</keyword>
<dbReference type="Gene3D" id="2.60.40.10">
    <property type="entry name" value="Immunoglobulins"/>
    <property type="match status" value="1"/>
</dbReference>
<feature type="chain" id="PRO_5016297498" evidence="2">
    <location>
        <begin position="33"/>
        <end position="146"/>
    </location>
</feature>
<dbReference type="InterPro" id="IPR013783">
    <property type="entry name" value="Ig-like_fold"/>
</dbReference>
<dbReference type="PROSITE" id="PS51318">
    <property type="entry name" value="TAT"/>
    <property type="match status" value="1"/>
</dbReference>